<accession>A0ABW7VKQ2</accession>
<evidence type="ECO:0000256" key="1">
    <source>
        <dbReference type="SAM" id="MobiDB-lite"/>
    </source>
</evidence>
<dbReference type="RefSeq" id="WP_279616978.1">
    <property type="nucleotide sequence ID" value="NZ_JBIRUT010000026.1"/>
</dbReference>
<comment type="caution">
    <text evidence="2">The sequence shown here is derived from an EMBL/GenBank/DDBJ whole genome shotgun (WGS) entry which is preliminary data.</text>
</comment>
<keyword evidence="3" id="KW-1185">Reference proteome</keyword>
<evidence type="ECO:0000313" key="2">
    <source>
        <dbReference type="EMBL" id="MFI2161951.1"/>
    </source>
</evidence>
<feature type="region of interest" description="Disordered" evidence="1">
    <location>
        <begin position="1"/>
        <end position="43"/>
    </location>
</feature>
<feature type="compositionally biased region" description="Basic and acidic residues" evidence="1">
    <location>
        <begin position="17"/>
        <end position="26"/>
    </location>
</feature>
<protein>
    <submittedName>
        <fullName evidence="2">Uncharacterized protein</fullName>
    </submittedName>
</protein>
<dbReference type="EMBL" id="JBIRWM010000030">
    <property type="protein sequence ID" value="MFI2161951.1"/>
    <property type="molecule type" value="Genomic_DNA"/>
</dbReference>
<name>A0ABW7VKQ2_STROI</name>
<evidence type="ECO:0000313" key="3">
    <source>
        <dbReference type="Proteomes" id="UP001611397"/>
    </source>
</evidence>
<organism evidence="2 3">
    <name type="scientific">Streptomyces olivaceoviridis</name>
    <name type="common">Streptomyces corchorusii</name>
    <dbReference type="NCBI Taxonomy" id="1921"/>
    <lineage>
        <taxon>Bacteria</taxon>
        <taxon>Bacillati</taxon>
        <taxon>Actinomycetota</taxon>
        <taxon>Actinomycetes</taxon>
        <taxon>Kitasatosporales</taxon>
        <taxon>Streptomycetaceae</taxon>
        <taxon>Streptomyces</taxon>
    </lineage>
</organism>
<dbReference type="Proteomes" id="UP001611397">
    <property type="component" value="Unassembled WGS sequence"/>
</dbReference>
<gene>
    <name evidence="2" type="ORF">ACH49L_40990</name>
</gene>
<reference evidence="2 3" key="1">
    <citation type="submission" date="2024-10" db="EMBL/GenBank/DDBJ databases">
        <title>The Natural Products Discovery Center: Release of the First 8490 Sequenced Strains for Exploring Actinobacteria Biosynthetic Diversity.</title>
        <authorList>
            <person name="Kalkreuter E."/>
            <person name="Kautsar S.A."/>
            <person name="Yang D."/>
            <person name="Bader C.D."/>
            <person name="Teijaro C.N."/>
            <person name="Fluegel L."/>
            <person name="Davis C.M."/>
            <person name="Simpson J.R."/>
            <person name="Lauterbach L."/>
            <person name="Steele A.D."/>
            <person name="Gui C."/>
            <person name="Meng S."/>
            <person name="Li G."/>
            <person name="Viehrig K."/>
            <person name="Ye F."/>
            <person name="Su P."/>
            <person name="Kiefer A.F."/>
            <person name="Nichols A."/>
            <person name="Cepeda A.J."/>
            <person name="Yan W."/>
            <person name="Fan B."/>
            <person name="Jiang Y."/>
            <person name="Adhikari A."/>
            <person name="Zheng C.-J."/>
            <person name="Schuster L."/>
            <person name="Cowan T.M."/>
            <person name="Smanski M.J."/>
            <person name="Chevrette M.G."/>
            <person name="De Carvalho L.P.S."/>
            <person name="Shen B."/>
        </authorList>
    </citation>
    <scope>NUCLEOTIDE SEQUENCE [LARGE SCALE GENOMIC DNA]</scope>
    <source>
        <strain evidence="2 3">NPDC020295</strain>
    </source>
</reference>
<proteinExistence type="predicted"/>
<sequence length="43" mass="4634">MTDAGEDGITVLGRFSDASRRTTQSRDRHKPGSGGGRPLLFDD</sequence>